<protein>
    <submittedName>
        <fullName evidence="2">Uncharacterized protein</fullName>
    </submittedName>
</protein>
<reference evidence="2 3" key="1">
    <citation type="submission" date="2021-10" db="EMBL/GenBank/DDBJ databases">
        <title>Anaerobic single-cell dispensing facilitates the cultivation of human gut bacteria.</title>
        <authorList>
            <person name="Afrizal A."/>
        </authorList>
    </citation>
    <scope>NUCLEOTIDE SEQUENCE [LARGE SCALE GENOMIC DNA]</scope>
    <source>
        <strain evidence="2 3">CLA-AA-H276</strain>
    </source>
</reference>
<dbReference type="Proteomes" id="UP001198220">
    <property type="component" value="Unassembled WGS sequence"/>
</dbReference>
<proteinExistence type="predicted"/>
<comment type="caution">
    <text evidence="2">The sequence shown here is derived from an EMBL/GenBank/DDBJ whole genome shotgun (WGS) entry which is preliminary data.</text>
</comment>
<dbReference type="AlphaFoldDB" id="A0AAE3A8V5"/>
<dbReference type="EMBL" id="JAJEPS010000004">
    <property type="protein sequence ID" value="MCC2125711.1"/>
    <property type="molecule type" value="Genomic_DNA"/>
</dbReference>
<keyword evidence="1" id="KW-1133">Transmembrane helix</keyword>
<keyword evidence="1" id="KW-0812">Transmembrane</keyword>
<dbReference type="RefSeq" id="WP_308459057.1">
    <property type="nucleotide sequence ID" value="NZ_JAJEPS010000004.1"/>
</dbReference>
<evidence type="ECO:0000256" key="1">
    <source>
        <dbReference type="SAM" id="Phobius"/>
    </source>
</evidence>
<evidence type="ECO:0000313" key="3">
    <source>
        <dbReference type="Proteomes" id="UP001198220"/>
    </source>
</evidence>
<organism evidence="2 3">
    <name type="scientific">Hominiventricola filiformis</name>
    <dbReference type="NCBI Taxonomy" id="2885352"/>
    <lineage>
        <taxon>Bacteria</taxon>
        <taxon>Bacillati</taxon>
        <taxon>Bacillota</taxon>
        <taxon>Clostridia</taxon>
        <taxon>Lachnospirales</taxon>
        <taxon>Lachnospiraceae</taxon>
        <taxon>Hominiventricola</taxon>
    </lineage>
</organism>
<feature type="transmembrane region" description="Helical" evidence="1">
    <location>
        <begin position="240"/>
        <end position="263"/>
    </location>
</feature>
<sequence>MIPALGMELETVRTVLQNQVNDIYVCTDLSGETGVFYTVIAIRDAAVRKTVTEKLNTGRLFFSNQDFLGSFVYESRLNLVFRYYHENLLSLLGGVYLAEFVQCKRAALNLIAACAESGADADLGILLLHDRNINITRDGGIQFNYFMDFAELKEGTEEAEYFLAAAEKAFGILELNYKGRYESRDGYPGDLRLFDMKMRTTGFTSFGSIIATIRSMADKPVEMRGILWWFRSRFRRVRNFLFRNAMTAFLTILVLVTLIYAGGQIRTRWKVRKAYESNVSYNGIEYIGNVYLGDGE</sequence>
<name>A0AAE3A8V5_9FIRM</name>
<gene>
    <name evidence="2" type="ORF">LKD36_05895</name>
</gene>
<evidence type="ECO:0000313" key="2">
    <source>
        <dbReference type="EMBL" id="MCC2125711.1"/>
    </source>
</evidence>
<keyword evidence="3" id="KW-1185">Reference proteome</keyword>
<accession>A0AAE3A8V5</accession>
<keyword evidence="1" id="KW-0472">Membrane</keyword>